<dbReference type="AlphaFoldDB" id="A0A4Y2AZW1"/>
<feature type="compositionally biased region" description="Polar residues" evidence="1">
    <location>
        <begin position="10"/>
        <end position="20"/>
    </location>
</feature>
<sequence length="112" mass="12564">MSSAAEGESQHPQSRGNLSAASENMDGFLEKALNYEQELQTLINQTGLAEDTKNELSKPFIHRHSYTSLDCLRAFWRHSSIRKGWSIDCGVCLFPWMVEPLCSPGGIFPFLT</sequence>
<dbReference type="EMBL" id="BGPR01000037">
    <property type="protein sequence ID" value="GBL84384.1"/>
    <property type="molecule type" value="Genomic_DNA"/>
</dbReference>
<protein>
    <submittedName>
        <fullName evidence="2">Uncharacterized protein</fullName>
    </submittedName>
</protein>
<name>A0A4Y2AZW1_ARAVE</name>
<evidence type="ECO:0000313" key="3">
    <source>
        <dbReference type="Proteomes" id="UP000499080"/>
    </source>
</evidence>
<evidence type="ECO:0000256" key="1">
    <source>
        <dbReference type="SAM" id="MobiDB-lite"/>
    </source>
</evidence>
<proteinExistence type="predicted"/>
<dbReference type="Proteomes" id="UP000499080">
    <property type="component" value="Unassembled WGS sequence"/>
</dbReference>
<evidence type="ECO:0000313" key="2">
    <source>
        <dbReference type="EMBL" id="GBL84384.1"/>
    </source>
</evidence>
<keyword evidence="3" id="KW-1185">Reference proteome</keyword>
<organism evidence="2 3">
    <name type="scientific">Araneus ventricosus</name>
    <name type="common">Orbweaver spider</name>
    <name type="synonym">Epeira ventricosa</name>
    <dbReference type="NCBI Taxonomy" id="182803"/>
    <lineage>
        <taxon>Eukaryota</taxon>
        <taxon>Metazoa</taxon>
        <taxon>Ecdysozoa</taxon>
        <taxon>Arthropoda</taxon>
        <taxon>Chelicerata</taxon>
        <taxon>Arachnida</taxon>
        <taxon>Araneae</taxon>
        <taxon>Araneomorphae</taxon>
        <taxon>Entelegynae</taxon>
        <taxon>Araneoidea</taxon>
        <taxon>Araneidae</taxon>
        <taxon>Araneus</taxon>
    </lineage>
</organism>
<gene>
    <name evidence="2" type="ORF">AVEN_117156_1</name>
</gene>
<accession>A0A4Y2AZW1</accession>
<feature type="region of interest" description="Disordered" evidence="1">
    <location>
        <begin position="1"/>
        <end position="20"/>
    </location>
</feature>
<reference evidence="2 3" key="1">
    <citation type="journal article" date="2019" name="Sci. Rep.">
        <title>Orb-weaving spider Araneus ventricosus genome elucidates the spidroin gene catalogue.</title>
        <authorList>
            <person name="Kono N."/>
            <person name="Nakamura H."/>
            <person name="Ohtoshi R."/>
            <person name="Moran D.A.P."/>
            <person name="Shinohara A."/>
            <person name="Yoshida Y."/>
            <person name="Fujiwara M."/>
            <person name="Mori M."/>
            <person name="Tomita M."/>
            <person name="Arakawa K."/>
        </authorList>
    </citation>
    <scope>NUCLEOTIDE SEQUENCE [LARGE SCALE GENOMIC DNA]</scope>
</reference>
<comment type="caution">
    <text evidence="2">The sequence shown here is derived from an EMBL/GenBank/DDBJ whole genome shotgun (WGS) entry which is preliminary data.</text>
</comment>